<dbReference type="PROSITE" id="PS00448">
    <property type="entry name" value="CLOS_CELLULOSOME_RPT"/>
    <property type="match status" value="1"/>
</dbReference>
<evidence type="ECO:0000256" key="1">
    <source>
        <dbReference type="SAM" id="Phobius"/>
    </source>
</evidence>
<protein>
    <submittedName>
        <fullName evidence="3">T9SS type A sorting domain-containing protein</fullName>
    </submittedName>
</protein>
<sequence length="922" mass="104581">MKNVTHLIQIFCFFFFGIYFFNNEIIAQNCNPDLESPILFTKSLYTVNLDQAANYRLEAKELVTACADNCTSFGNLRFSFSQNVNDFEKLISKNDPFPMTLSVYATDASGNFTSQNAQFEIAKCTPVIVCNDLINITINPGEELSLTPDLFFEGSWCYDHNFKYEYFDASNQKQPLNQIDETLPENFQYLVTDLKTGNSCWGNVNLLINGVCDPKKRFEFQCSDIIVQCAQEIRPEFIGYPWPSHYLVDAITSPNKYLVTYETGCPYVKVIYEDENMSFDCNNSNAGQINRKWTAFLAGTETITCTQKIIFNRSATKLFANLRNYDNIDLPSLNCKDNWARDSANTPSPLYTGIPIISSVCANYMGYKYEDNILIAEVSGCGLIYKVIRHWTVYNWCTSESFQHYQIIKVNCSSDNISPVPICVERLTGSLNPFGEFLLNASDADAGSYDNCSAVKFSFDPNGRIVSKKFTQADLGSISLQLYVTDQSGNQNSCIFTLDLQEKGTKSNYKHLVGGVYRNYYLQPIASPTKIVYTINDNTHPLASCANPLGYPNLNYSVCVDTAAHIPSGYLQPRIIVNNPLNGVSTYDFVQVVKRMFGISIFNKYEEIAADVNCDNHINLFDLFDMRKLILGIDTKFSCPNDVAFYNTDISNPKLIKDLELTGLPRFDIDIVPVKKGDINGNSIYFGKENNEKRSNLKFSFTMDDFEMVQGNVYDIWMRTNQAYNIYGMQLGQIFDPSKIEILELTSPYLNLSKNNDYIINSRDWRGLLLSPDADLFKIENGFLRIKVLAKENGNVKDAIFANSYPFPLFVIGDDVELSEPTIVIKTITDVHNITDTNQLMIDVSPNPFSGDLNYSLYSGNTNQAQVQIFDLNGKCIYSEFIDDFKNQTQRKIKSEVFQHKGVYILNIKSDNTTTQQKIIKQ</sequence>
<dbReference type="Proteomes" id="UP000808349">
    <property type="component" value="Unassembled WGS sequence"/>
</dbReference>
<evidence type="ECO:0000259" key="2">
    <source>
        <dbReference type="Pfam" id="PF18962"/>
    </source>
</evidence>
<dbReference type="InterPro" id="IPR036439">
    <property type="entry name" value="Dockerin_dom_sf"/>
</dbReference>
<dbReference type="CDD" id="cd14252">
    <property type="entry name" value="Dockerin_like"/>
    <property type="match status" value="1"/>
</dbReference>
<dbReference type="GO" id="GO:0004553">
    <property type="term" value="F:hydrolase activity, hydrolyzing O-glycosyl compounds"/>
    <property type="evidence" value="ECO:0007669"/>
    <property type="project" value="InterPro"/>
</dbReference>
<evidence type="ECO:0000313" key="4">
    <source>
        <dbReference type="Proteomes" id="UP000808349"/>
    </source>
</evidence>
<dbReference type="GO" id="GO:0000272">
    <property type="term" value="P:polysaccharide catabolic process"/>
    <property type="evidence" value="ECO:0007669"/>
    <property type="project" value="InterPro"/>
</dbReference>
<keyword evidence="1" id="KW-0472">Membrane</keyword>
<feature type="domain" description="Secretion system C-terminal sorting" evidence="2">
    <location>
        <begin position="845"/>
        <end position="920"/>
    </location>
</feature>
<keyword evidence="1" id="KW-0812">Transmembrane</keyword>
<dbReference type="Pfam" id="PF18962">
    <property type="entry name" value="Por_Secre_tail"/>
    <property type="match status" value="1"/>
</dbReference>
<evidence type="ECO:0000313" key="3">
    <source>
        <dbReference type="EMBL" id="MBK9717324.1"/>
    </source>
</evidence>
<feature type="transmembrane region" description="Helical" evidence="1">
    <location>
        <begin position="7"/>
        <end position="22"/>
    </location>
</feature>
<keyword evidence="1" id="KW-1133">Transmembrane helix</keyword>
<organism evidence="3 4">
    <name type="scientific">Candidatus Defluviibacterium haderslevense</name>
    <dbReference type="NCBI Taxonomy" id="2981993"/>
    <lineage>
        <taxon>Bacteria</taxon>
        <taxon>Pseudomonadati</taxon>
        <taxon>Bacteroidota</taxon>
        <taxon>Saprospiria</taxon>
        <taxon>Saprospirales</taxon>
        <taxon>Saprospiraceae</taxon>
        <taxon>Candidatus Defluviibacterium</taxon>
    </lineage>
</organism>
<dbReference type="InterPro" id="IPR026444">
    <property type="entry name" value="Secre_tail"/>
</dbReference>
<name>A0A9D7XCZ0_9BACT</name>
<reference evidence="3 4" key="1">
    <citation type="submission" date="2020-10" db="EMBL/GenBank/DDBJ databases">
        <title>Connecting structure to function with the recovery of over 1000 high-quality activated sludge metagenome-assembled genomes encoding full-length rRNA genes using long-read sequencing.</title>
        <authorList>
            <person name="Singleton C.M."/>
            <person name="Petriglieri F."/>
            <person name="Kristensen J.M."/>
            <person name="Kirkegaard R.H."/>
            <person name="Michaelsen T.Y."/>
            <person name="Andersen M.H."/>
            <person name="Karst S.M."/>
            <person name="Dueholm M.S."/>
            <person name="Nielsen P.H."/>
            <person name="Albertsen M."/>
        </authorList>
    </citation>
    <scope>NUCLEOTIDE SEQUENCE [LARGE SCALE GENOMIC DNA]</scope>
    <source>
        <strain evidence="3">Ribe_18-Q3-R11-54_BAT3C.373</strain>
    </source>
</reference>
<gene>
    <name evidence="3" type="ORF">IPO85_07405</name>
</gene>
<dbReference type="AlphaFoldDB" id="A0A9D7XCZ0"/>
<dbReference type="EMBL" id="JADKFW010000004">
    <property type="protein sequence ID" value="MBK9717324.1"/>
    <property type="molecule type" value="Genomic_DNA"/>
</dbReference>
<comment type="caution">
    <text evidence="3">The sequence shown here is derived from an EMBL/GenBank/DDBJ whole genome shotgun (WGS) entry which is preliminary data.</text>
</comment>
<proteinExistence type="predicted"/>
<dbReference type="NCBIfam" id="TIGR04183">
    <property type="entry name" value="Por_Secre_tail"/>
    <property type="match status" value="1"/>
</dbReference>
<accession>A0A9D7XCZ0</accession>
<dbReference type="InterPro" id="IPR002105">
    <property type="entry name" value="Dockerin_1_rpt"/>
</dbReference>
<dbReference type="SUPFAM" id="SSF63446">
    <property type="entry name" value="Type I dockerin domain"/>
    <property type="match status" value="1"/>
</dbReference>